<organism evidence="2 3">
    <name type="scientific">Halanaerobium congolense</name>
    <dbReference type="NCBI Taxonomy" id="54121"/>
    <lineage>
        <taxon>Bacteria</taxon>
        <taxon>Bacillati</taxon>
        <taxon>Bacillota</taxon>
        <taxon>Clostridia</taxon>
        <taxon>Halanaerobiales</taxon>
        <taxon>Halanaerobiaceae</taxon>
        <taxon>Halanaerobium</taxon>
    </lineage>
</organism>
<keyword evidence="1" id="KW-1133">Transmembrane helix</keyword>
<feature type="transmembrane region" description="Helical" evidence="1">
    <location>
        <begin position="89"/>
        <end position="112"/>
    </location>
</feature>
<keyword evidence="1" id="KW-0472">Membrane</keyword>
<keyword evidence="1" id="KW-0812">Transmembrane</keyword>
<dbReference type="InterPro" id="IPR056926">
    <property type="entry name" value="FLQE3_permease"/>
</dbReference>
<proteinExistence type="predicted"/>
<dbReference type="RefSeq" id="WP_089717187.1">
    <property type="nucleotide sequence ID" value="NZ_FNEH01000019.1"/>
</dbReference>
<dbReference type="EMBL" id="FNEH01000019">
    <property type="protein sequence ID" value="SDI91443.1"/>
    <property type="molecule type" value="Genomic_DNA"/>
</dbReference>
<dbReference type="Pfam" id="PF24686">
    <property type="entry name" value="FLQE3_permease"/>
    <property type="match status" value="1"/>
</dbReference>
<dbReference type="AlphaFoldDB" id="A0A1G8PG33"/>
<feature type="transmembrane region" description="Helical" evidence="1">
    <location>
        <begin position="44"/>
        <end position="68"/>
    </location>
</feature>
<dbReference type="Proteomes" id="UP000198945">
    <property type="component" value="Unassembled WGS sequence"/>
</dbReference>
<feature type="transmembrane region" description="Helical" evidence="1">
    <location>
        <begin position="118"/>
        <end position="136"/>
    </location>
</feature>
<reference evidence="2 3" key="1">
    <citation type="submission" date="2016-10" db="EMBL/GenBank/DDBJ databases">
        <authorList>
            <person name="de Groot N.N."/>
        </authorList>
    </citation>
    <scope>NUCLEOTIDE SEQUENCE [LARGE SCALE GENOMIC DNA]</scope>
    <source>
        <strain evidence="2 3">WG7</strain>
    </source>
</reference>
<name>A0A1G8PG33_9FIRM</name>
<sequence>MRIITVLKHDLRFQFRHKFYHVYLIISLIYIALLLNLPGDLRTFIAGIIIFPDPSMLGFTFISAIILLEKENNILESLFVTPLKLDEYIIAKLISLGLISLFSSLFIAIATIQSRVNYFLLISGIILAALTLFIVLQQQ</sequence>
<evidence type="ECO:0000313" key="3">
    <source>
        <dbReference type="Proteomes" id="UP000198945"/>
    </source>
</evidence>
<protein>
    <submittedName>
        <fullName evidence="2">Fluoroquinolone transport system permease protein</fullName>
    </submittedName>
</protein>
<evidence type="ECO:0000256" key="1">
    <source>
        <dbReference type="SAM" id="Phobius"/>
    </source>
</evidence>
<evidence type="ECO:0000313" key="2">
    <source>
        <dbReference type="EMBL" id="SDI91443.1"/>
    </source>
</evidence>
<gene>
    <name evidence="2" type="ORF">SAMN04515654_11949</name>
</gene>
<feature type="transmembrane region" description="Helical" evidence="1">
    <location>
        <begin position="20"/>
        <end position="38"/>
    </location>
</feature>
<accession>A0A1G8PG33</accession>